<protein>
    <submittedName>
        <fullName evidence="1">Uncharacterized protein</fullName>
    </submittedName>
</protein>
<dbReference type="AlphaFoldDB" id="A0A2Z7BA37"/>
<organism evidence="1 2">
    <name type="scientific">Dorcoceras hygrometricum</name>
    <dbReference type="NCBI Taxonomy" id="472368"/>
    <lineage>
        <taxon>Eukaryota</taxon>
        <taxon>Viridiplantae</taxon>
        <taxon>Streptophyta</taxon>
        <taxon>Embryophyta</taxon>
        <taxon>Tracheophyta</taxon>
        <taxon>Spermatophyta</taxon>
        <taxon>Magnoliopsida</taxon>
        <taxon>eudicotyledons</taxon>
        <taxon>Gunneridae</taxon>
        <taxon>Pentapetalae</taxon>
        <taxon>asterids</taxon>
        <taxon>lamiids</taxon>
        <taxon>Lamiales</taxon>
        <taxon>Gesneriaceae</taxon>
        <taxon>Didymocarpoideae</taxon>
        <taxon>Trichosporeae</taxon>
        <taxon>Loxocarpinae</taxon>
        <taxon>Dorcoceras</taxon>
    </lineage>
</organism>
<dbReference type="Proteomes" id="UP000250235">
    <property type="component" value="Unassembled WGS sequence"/>
</dbReference>
<reference evidence="1 2" key="1">
    <citation type="journal article" date="2015" name="Proc. Natl. Acad. Sci. U.S.A.">
        <title>The resurrection genome of Boea hygrometrica: A blueprint for survival of dehydration.</title>
        <authorList>
            <person name="Xiao L."/>
            <person name="Yang G."/>
            <person name="Zhang L."/>
            <person name="Yang X."/>
            <person name="Zhao S."/>
            <person name="Ji Z."/>
            <person name="Zhou Q."/>
            <person name="Hu M."/>
            <person name="Wang Y."/>
            <person name="Chen M."/>
            <person name="Xu Y."/>
            <person name="Jin H."/>
            <person name="Xiao X."/>
            <person name="Hu G."/>
            <person name="Bao F."/>
            <person name="Hu Y."/>
            <person name="Wan P."/>
            <person name="Li L."/>
            <person name="Deng X."/>
            <person name="Kuang T."/>
            <person name="Xiang C."/>
            <person name="Zhu J.K."/>
            <person name="Oliver M.J."/>
            <person name="He Y."/>
        </authorList>
    </citation>
    <scope>NUCLEOTIDE SEQUENCE [LARGE SCALE GENOMIC DNA]</scope>
    <source>
        <strain evidence="2">cv. XS01</strain>
    </source>
</reference>
<evidence type="ECO:0000313" key="2">
    <source>
        <dbReference type="Proteomes" id="UP000250235"/>
    </source>
</evidence>
<name>A0A2Z7BA37_9LAMI</name>
<sequence length="97" mass="11029">MGCEIRKLIGLIELIIGISIDQIWREHIWDEPDLSWYAWFSYRVRLSHWNIFGELENFRGNWSDVSVDQIWLVAFICFPGYSAGRGVDPAGGAPGGG</sequence>
<accession>A0A2Z7BA37</accession>
<proteinExistence type="predicted"/>
<evidence type="ECO:0000313" key="1">
    <source>
        <dbReference type="EMBL" id="KZV31100.1"/>
    </source>
</evidence>
<dbReference type="EMBL" id="KV007744">
    <property type="protein sequence ID" value="KZV31100.1"/>
    <property type="molecule type" value="Genomic_DNA"/>
</dbReference>
<keyword evidence="2" id="KW-1185">Reference proteome</keyword>
<gene>
    <name evidence="1" type="ORF">F511_18253</name>
</gene>